<sequence length="188" mass="21132">MSPPSPSAVPSHTIRNRQYYEDDQGHQWTRRINPHDGSTTAWTACFPEPGHRDNLTDPLALSVVLQNQAPGEPRHWSLVVGVPNKPGLVYQVTGDATFMHYNHERDRNIWIEDETYTSYQVVGELDQDGQNRVGDAVNITPPPQAENRRAVTENCQGWVVRVLRKLQSQDVISADVVDKVEAMVEPVG</sequence>
<accession>A0ABR1S0E9</accession>
<dbReference type="Proteomes" id="UP001444661">
    <property type="component" value="Unassembled WGS sequence"/>
</dbReference>
<proteinExistence type="predicted"/>
<protein>
    <submittedName>
        <fullName evidence="1">Uncharacterized protein</fullName>
    </submittedName>
</protein>
<gene>
    <name evidence="1" type="ORF">PG993_011659</name>
</gene>
<dbReference type="InterPro" id="IPR046670">
    <property type="entry name" value="DUF6540"/>
</dbReference>
<dbReference type="Pfam" id="PF20174">
    <property type="entry name" value="DUF6540"/>
    <property type="match status" value="1"/>
</dbReference>
<reference evidence="1 2" key="1">
    <citation type="submission" date="2023-01" db="EMBL/GenBank/DDBJ databases">
        <title>Analysis of 21 Apiospora genomes using comparative genomics revels a genus with tremendous synthesis potential of carbohydrate active enzymes and secondary metabolites.</title>
        <authorList>
            <person name="Sorensen T."/>
        </authorList>
    </citation>
    <scope>NUCLEOTIDE SEQUENCE [LARGE SCALE GENOMIC DNA]</scope>
    <source>
        <strain evidence="1 2">CBS 33761</strain>
    </source>
</reference>
<keyword evidence="2" id="KW-1185">Reference proteome</keyword>
<dbReference type="EMBL" id="JAQQWK010000011">
    <property type="protein sequence ID" value="KAK8023593.1"/>
    <property type="molecule type" value="Genomic_DNA"/>
</dbReference>
<evidence type="ECO:0000313" key="1">
    <source>
        <dbReference type="EMBL" id="KAK8023593.1"/>
    </source>
</evidence>
<comment type="caution">
    <text evidence="1">The sequence shown here is derived from an EMBL/GenBank/DDBJ whole genome shotgun (WGS) entry which is preliminary data.</text>
</comment>
<evidence type="ECO:0000313" key="2">
    <source>
        <dbReference type="Proteomes" id="UP001444661"/>
    </source>
</evidence>
<organism evidence="1 2">
    <name type="scientific">Apiospora rasikravindrae</name>
    <dbReference type="NCBI Taxonomy" id="990691"/>
    <lineage>
        <taxon>Eukaryota</taxon>
        <taxon>Fungi</taxon>
        <taxon>Dikarya</taxon>
        <taxon>Ascomycota</taxon>
        <taxon>Pezizomycotina</taxon>
        <taxon>Sordariomycetes</taxon>
        <taxon>Xylariomycetidae</taxon>
        <taxon>Amphisphaeriales</taxon>
        <taxon>Apiosporaceae</taxon>
        <taxon>Apiospora</taxon>
    </lineage>
</organism>
<name>A0ABR1S0E9_9PEZI</name>